<comment type="caution">
    <text evidence="1">The sequence shown here is derived from an EMBL/GenBank/DDBJ whole genome shotgun (WGS) entry which is preliminary data.</text>
</comment>
<dbReference type="AlphaFoldDB" id="A0A1Z5JZJ5"/>
<organism evidence="1 2">
    <name type="scientific">Fistulifera solaris</name>
    <name type="common">Oleaginous diatom</name>
    <dbReference type="NCBI Taxonomy" id="1519565"/>
    <lineage>
        <taxon>Eukaryota</taxon>
        <taxon>Sar</taxon>
        <taxon>Stramenopiles</taxon>
        <taxon>Ochrophyta</taxon>
        <taxon>Bacillariophyta</taxon>
        <taxon>Bacillariophyceae</taxon>
        <taxon>Bacillariophycidae</taxon>
        <taxon>Naviculales</taxon>
        <taxon>Naviculaceae</taxon>
        <taxon>Fistulifera</taxon>
    </lineage>
</organism>
<sequence>MSQAACTPSSAELQAAVTTVLAKVPGASAADIQQEVEAHHPTWQIQSLRLRKYIRRARREMDIMQDLSVSSVTGGGTGDEDVNHVFGIKGVIQQAGMFLSPFSKRRRPSKTNFVPDTIQSFDERDTDRDSPVTVDSSLEPAIPLTPTLEETKAAIRTNKGNQEILVEGSNTMKQKDLYVDDNEGKKDLCEFCEKCRIL</sequence>
<name>A0A1Z5JZJ5_FISSO</name>
<dbReference type="InParanoid" id="A0A1Z5JZJ5"/>
<keyword evidence="2" id="KW-1185">Reference proteome</keyword>
<proteinExistence type="predicted"/>
<dbReference type="Proteomes" id="UP000198406">
    <property type="component" value="Unassembled WGS sequence"/>
</dbReference>
<evidence type="ECO:0000313" key="1">
    <source>
        <dbReference type="EMBL" id="GAX19191.1"/>
    </source>
</evidence>
<dbReference type="EMBL" id="BDSP01000136">
    <property type="protein sequence ID" value="GAX19191.1"/>
    <property type="molecule type" value="Genomic_DNA"/>
</dbReference>
<gene>
    <name evidence="1" type="ORF">FisN_4Lh224</name>
</gene>
<accession>A0A1Z5JZJ5</accession>
<evidence type="ECO:0000313" key="2">
    <source>
        <dbReference type="Proteomes" id="UP000198406"/>
    </source>
</evidence>
<reference evidence="1 2" key="1">
    <citation type="journal article" date="2015" name="Plant Cell">
        <title>Oil accumulation by the oleaginous diatom Fistulifera solaris as revealed by the genome and transcriptome.</title>
        <authorList>
            <person name="Tanaka T."/>
            <person name="Maeda Y."/>
            <person name="Veluchamy A."/>
            <person name="Tanaka M."/>
            <person name="Abida H."/>
            <person name="Marechal E."/>
            <person name="Bowler C."/>
            <person name="Muto M."/>
            <person name="Sunaga Y."/>
            <person name="Tanaka M."/>
            <person name="Yoshino T."/>
            <person name="Taniguchi T."/>
            <person name="Fukuda Y."/>
            <person name="Nemoto M."/>
            <person name="Matsumoto M."/>
            <person name="Wong P.S."/>
            <person name="Aburatani S."/>
            <person name="Fujibuchi W."/>
        </authorList>
    </citation>
    <scope>NUCLEOTIDE SEQUENCE [LARGE SCALE GENOMIC DNA]</scope>
    <source>
        <strain evidence="1 2">JPCC DA0580</strain>
    </source>
</reference>
<protein>
    <submittedName>
        <fullName evidence="1">Uncharacterized protein</fullName>
    </submittedName>
</protein>